<gene>
    <name evidence="10 12" type="primary">leuD</name>
    <name evidence="12" type="ORF">FFIC_230870</name>
</gene>
<keyword evidence="7 10" id="KW-0028">Amino-acid biosynthesis</keyword>
<evidence type="ECO:0000256" key="5">
    <source>
        <dbReference type="ARBA" id="ARBA00011271"/>
    </source>
</evidence>
<reference evidence="12 13" key="1">
    <citation type="journal article" date="2015" name="BMC Genomics">
        <title>Comparative genomics of Fructobacillus spp. and Leuconostoc spp. reveals niche-specific evolution of Fructobacillus spp.</title>
        <authorList>
            <person name="Endo A."/>
            <person name="Tanizawa Y."/>
            <person name="Tanaka N."/>
            <person name="Maeno S."/>
            <person name="Kumar H."/>
            <person name="Shiwa Y."/>
            <person name="Okada S."/>
            <person name="Yoshikawa H."/>
            <person name="Dicks L."/>
            <person name="Nakagawa J."/>
            <person name="Arita M."/>
        </authorList>
    </citation>
    <scope>NUCLEOTIDE SEQUENCE [LARGE SCALE GENOMIC DNA]</scope>
    <source>
        <strain evidence="12 13">JCM 12225</strain>
    </source>
</reference>
<proteinExistence type="inferred from homology"/>
<dbReference type="GO" id="GO:0009316">
    <property type="term" value="C:3-isopropylmalate dehydratase complex"/>
    <property type="evidence" value="ECO:0007669"/>
    <property type="project" value="InterPro"/>
</dbReference>
<evidence type="ECO:0000256" key="6">
    <source>
        <dbReference type="ARBA" id="ARBA00022430"/>
    </source>
</evidence>
<organism evidence="12 13">
    <name type="scientific">Fructobacillus ficulneus</name>
    <dbReference type="NCBI Taxonomy" id="157463"/>
    <lineage>
        <taxon>Bacteria</taxon>
        <taxon>Bacillati</taxon>
        <taxon>Bacillota</taxon>
        <taxon>Bacilli</taxon>
        <taxon>Lactobacillales</taxon>
        <taxon>Lactobacillaceae</taxon>
        <taxon>Fructobacillus</taxon>
    </lineage>
</organism>
<evidence type="ECO:0000256" key="7">
    <source>
        <dbReference type="ARBA" id="ARBA00022605"/>
    </source>
</evidence>
<dbReference type="InterPro" id="IPR050075">
    <property type="entry name" value="LeuD"/>
</dbReference>
<dbReference type="OrthoDB" id="9777465at2"/>
<dbReference type="PANTHER" id="PTHR43345">
    <property type="entry name" value="3-ISOPROPYLMALATE DEHYDRATASE SMALL SUBUNIT 2-RELATED-RELATED"/>
    <property type="match status" value="1"/>
</dbReference>
<comment type="similarity">
    <text evidence="4 10">Belongs to the LeuD family. LeuD type 1 subfamily.</text>
</comment>
<evidence type="ECO:0000259" key="11">
    <source>
        <dbReference type="Pfam" id="PF00694"/>
    </source>
</evidence>
<dbReference type="FunFam" id="3.20.19.10:FF:000003">
    <property type="entry name" value="3-isopropylmalate dehydratase small subunit"/>
    <property type="match status" value="1"/>
</dbReference>
<protein>
    <recommendedName>
        <fullName evidence="10">3-isopropylmalate dehydratase small subunit</fullName>
        <ecNumber evidence="10">4.2.1.33</ecNumber>
    </recommendedName>
    <alternativeName>
        <fullName evidence="10">Alpha-IPM isomerase</fullName>
        <shortName evidence="10">IPMI</shortName>
    </alternativeName>
    <alternativeName>
        <fullName evidence="10">Isopropylmalate isomerase</fullName>
    </alternativeName>
</protein>
<dbReference type="UniPathway" id="UPA00048">
    <property type="reaction ID" value="UER00071"/>
</dbReference>
<evidence type="ECO:0000256" key="3">
    <source>
        <dbReference type="ARBA" id="ARBA00004729"/>
    </source>
</evidence>
<comment type="catalytic activity">
    <reaction evidence="1 10">
        <text>(2R,3S)-3-isopropylmalate = (2S)-2-isopropylmalate</text>
        <dbReference type="Rhea" id="RHEA:32287"/>
        <dbReference type="ChEBI" id="CHEBI:1178"/>
        <dbReference type="ChEBI" id="CHEBI:35121"/>
        <dbReference type="EC" id="4.2.1.33"/>
    </reaction>
</comment>
<dbReference type="GO" id="GO:0009098">
    <property type="term" value="P:L-leucine biosynthetic process"/>
    <property type="evidence" value="ECO:0007669"/>
    <property type="project" value="UniProtKB-UniRule"/>
</dbReference>
<dbReference type="InterPro" id="IPR033940">
    <property type="entry name" value="IPMI_Swivel"/>
</dbReference>
<dbReference type="PANTHER" id="PTHR43345:SF5">
    <property type="entry name" value="3-ISOPROPYLMALATE DEHYDRATASE SMALL SUBUNIT"/>
    <property type="match status" value="1"/>
</dbReference>
<comment type="subunit">
    <text evidence="5 10">Heterodimer of LeuC and LeuD.</text>
</comment>
<dbReference type="EC" id="4.2.1.33" evidence="10"/>
<keyword evidence="9 10" id="KW-0100">Branched-chain amino acid biosynthesis</keyword>
<dbReference type="Pfam" id="PF00694">
    <property type="entry name" value="Aconitase_C"/>
    <property type="match status" value="1"/>
</dbReference>
<evidence type="ECO:0000256" key="10">
    <source>
        <dbReference type="HAMAP-Rule" id="MF_01031"/>
    </source>
</evidence>
<dbReference type="NCBIfam" id="NF002458">
    <property type="entry name" value="PRK01641.1"/>
    <property type="match status" value="1"/>
</dbReference>
<dbReference type="STRING" id="157463.GCA_001047075_00522"/>
<name>A0A0K8MGL2_9LACO</name>
<keyword evidence="12" id="KW-0413">Isomerase</keyword>
<evidence type="ECO:0000256" key="9">
    <source>
        <dbReference type="ARBA" id="ARBA00023304"/>
    </source>
</evidence>
<dbReference type="GO" id="GO:0003861">
    <property type="term" value="F:3-isopropylmalate dehydratase activity"/>
    <property type="evidence" value="ECO:0007669"/>
    <property type="project" value="UniProtKB-UniRule"/>
</dbReference>
<keyword evidence="8 10" id="KW-0456">Lyase</keyword>
<comment type="function">
    <text evidence="2 10">Catalyzes the isomerization between 2-isopropylmalate and 3-isopropylmalate, via the formation of 2-isopropylmaleate.</text>
</comment>
<dbReference type="SUPFAM" id="SSF52016">
    <property type="entry name" value="LeuD/IlvD-like"/>
    <property type="match status" value="1"/>
</dbReference>
<accession>A0A0K8MGL2</accession>
<dbReference type="CDD" id="cd01577">
    <property type="entry name" value="IPMI_Swivel"/>
    <property type="match status" value="1"/>
</dbReference>
<dbReference type="NCBIfam" id="TIGR00171">
    <property type="entry name" value="leuD"/>
    <property type="match status" value="1"/>
</dbReference>
<dbReference type="InterPro" id="IPR004431">
    <property type="entry name" value="3-IsopropMal_deHydase_ssu"/>
</dbReference>
<dbReference type="RefSeq" id="WP_061993005.1">
    <property type="nucleotide sequence ID" value="NZ_DF968000.1"/>
</dbReference>
<dbReference type="InterPro" id="IPR015928">
    <property type="entry name" value="Aconitase/3IPM_dehydase_swvl"/>
</dbReference>
<evidence type="ECO:0000256" key="4">
    <source>
        <dbReference type="ARBA" id="ARBA00009845"/>
    </source>
</evidence>
<dbReference type="EMBL" id="DF968000">
    <property type="protein sequence ID" value="GAO99602.1"/>
    <property type="molecule type" value="Genomic_DNA"/>
</dbReference>
<dbReference type="GO" id="GO:0016853">
    <property type="term" value="F:isomerase activity"/>
    <property type="evidence" value="ECO:0007669"/>
    <property type="project" value="UniProtKB-KW"/>
</dbReference>
<evidence type="ECO:0000256" key="1">
    <source>
        <dbReference type="ARBA" id="ARBA00000491"/>
    </source>
</evidence>
<keyword evidence="6 10" id="KW-0432">Leucine biosynthesis</keyword>
<evidence type="ECO:0000313" key="13">
    <source>
        <dbReference type="Proteomes" id="UP000253891"/>
    </source>
</evidence>
<dbReference type="Proteomes" id="UP000253891">
    <property type="component" value="Unassembled WGS sequence"/>
</dbReference>
<sequence length="194" mass="21974">MDAFIREVGTTVIIPDNDINTDIILPKQFLKNILKTGFGKYLFFDWRYLADGQPNPDFILNKPEHAGASILITGTGFGSGSSREHAVWSLKDYGFQVVIAGGFSDIFYMNATKNGLLPIVLGEDERKILRQAQADEKVSVDLPEQTVTYGDHVFHFDINPQWKEKFIKGEDDIDHTLKFEKQITAFEQKRPSFG</sequence>
<evidence type="ECO:0000256" key="2">
    <source>
        <dbReference type="ARBA" id="ARBA00002695"/>
    </source>
</evidence>
<keyword evidence="13" id="KW-1185">Reference proteome</keyword>
<dbReference type="Gene3D" id="3.20.19.10">
    <property type="entry name" value="Aconitase, domain 4"/>
    <property type="match status" value="1"/>
</dbReference>
<evidence type="ECO:0000256" key="8">
    <source>
        <dbReference type="ARBA" id="ARBA00023239"/>
    </source>
</evidence>
<dbReference type="HAMAP" id="MF_01031">
    <property type="entry name" value="LeuD_type1"/>
    <property type="match status" value="1"/>
</dbReference>
<evidence type="ECO:0000313" key="12">
    <source>
        <dbReference type="EMBL" id="GAO99602.1"/>
    </source>
</evidence>
<comment type="pathway">
    <text evidence="3 10">Amino-acid biosynthesis; L-leucine biosynthesis; L-leucine from 3-methyl-2-oxobutanoate: step 2/4.</text>
</comment>
<feature type="domain" description="Aconitase A/isopropylmalate dehydratase small subunit swivel" evidence="11">
    <location>
        <begin position="1"/>
        <end position="121"/>
    </location>
</feature>
<dbReference type="AlphaFoldDB" id="A0A0K8MGL2"/>
<dbReference type="InterPro" id="IPR000573">
    <property type="entry name" value="AconitaseA/IPMdHydase_ssu_swvl"/>
</dbReference>